<protein>
    <submittedName>
        <fullName evidence="1">Uncharacterized protein</fullName>
    </submittedName>
</protein>
<proteinExistence type="predicted"/>
<accession>A0A059BNW6</accession>
<dbReference type="Gramene" id="KCW67561">
    <property type="protein sequence ID" value="KCW67561"/>
    <property type="gene ID" value="EUGRSUZ_F01311"/>
</dbReference>
<organism evidence="1">
    <name type="scientific">Eucalyptus grandis</name>
    <name type="common">Flooded gum</name>
    <dbReference type="NCBI Taxonomy" id="71139"/>
    <lineage>
        <taxon>Eukaryota</taxon>
        <taxon>Viridiplantae</taxon>
        <taxon>Streptophyta</taxon>
        <taxon>Embryophyta</taxon>
        <taxon>Tracheophyta</taxon>
        <taxon>Spermatophyta</taxon>
        <taxon>Magnoliopsida</taxon>
        <taxon>eudicotyledons</taxon>
        <taxon>Gunneridae</taxon>
        <taxon>Pentapetalae</taxon>
        <taxon>rosids</taxon>
        <taxon>malvids</taxon>
        <taxon>Myrtales</taxon>
        <taxon>Myrtaceae</taxon>
        <taxon>Myrtoideae</taxon>
        <taxon>Eucalypteae</taxon>
        <taxon>Eucalyptus</taxon>
    </lineage>
</organism>
<evidence type="ECO:0000313" key="1">
    <source>
        <dbReference type="EMBL" id="KCW67561.1"/>
    </source>
</evidence>
<dbReference type="EMBL" id="KK198758">
    <property type="protein sequence ID" value="KCW67561.1"/>
    <property type="molecule type" value="Genomic_DNA"/>
</dbReference>
<gene>
    <name evidence="1" type="ORF">EUGRSUZ_F01311</name>
</gene>
<sequence length="84" mass="8909">MAHQMDILLVIFSPTEWSSSPLKCFLMASIFSLVMITPLESSTGTATLPSSMLTTDDVSGRSAGVALVHIKATFINTSTSSLSK</sequence>
<dbReference type="AlphaFoldDB" id="A0A059BNW6"/>
<reference evidence="1" key="1">
    <citation type="submission" date="2013-07" db="EMBL/GenBank/DDBJ databases">
        <title>The genome of Eucalyptus grandis.</title>
        <authorList>
            <person name="Schmutz J."/>
            <person name="Hayes R."/>
            <person name="Myburg A."/>
            <person name="Tuskan G."/>
            <person name="Grattapaglia D."/>
            <person name="Rokhsar D.S."/>
        </authorList>
    </citation>
    <scope>NUCLEOTIDE SEQUENCE</scope>
    <source>
        <tissue evidence="1">Leaf extractions</tissue>
    </source>
</reference>
<dbReference type="InParanoid" id="A0A059BNW6"/>
<name>A0A059BNW6_EUCGR</name>